<dbReference type="GO" id="GO:0000175">
    <property type="term" value="F:3'-5'-RNA exonuclease activity"/>
    <property type="evidence" value="ECO:0007669"/>
    <property type="project" value="TreeGrafter"/>
</dbReference>
<dbReference type="InterPro" id="IPR005135">
    <property type="entry name" value="Endo/exonuclease/phosphatase"/>
</dbReference>
<proteinExistence type="predicted"/>
<protein>
    <recommendedName>
        <fullName evidence="1">Endonuclease/exonuclease/phosphatase domain-containing protein</fullName>
    </recommendedName>
</protein>
<dbReference type="Gene3D" id="3.60.10.10">
    <property type="entry name" value="Endonuclease/exonuclease/phosphatase"/>
    <property type="match status" value="1"/>
</dbReference>
<dbReference type="SUPFAM" id="SSF56219">
    <property type="entry name" value="DNase I-like"/>
    <property type="match status" value="1"/>
</dbReference>
<dbReference type="Pfam" id="PF03372">
    <property type="entry name" value="Exo_endo_phos"/>
    <property type="match status" value="1"/>
</dbReference>
<accession>A0A7S3Q0A1</accession>
<evidence type="ECO:0000259" key="1">
    <source>
        <dbReference type="Pfam" id="PF03372"/>
    </source>
</evidence>
<name>A0A7S3Q0A1_9STRA</name>
<sequence length="503" mass="57722">MKQLSFIRSSLCYLSTTSKHTQMSRVVSNQQTELIAYPETVLRMSSSSNESSTGGFSSTIGRTSNWVNSLESLSPTNDIDCQRQVSIFSWNILAQHLFDSTQKCYEYVDPEAPVFSWKDRFPLISKEIARSKADIICLQEVEFDVFDNDLLPFMTKDGYAGLMQNDKRRGSDHGYGLATFWKTDKFRLSDEIHRSRAMITFLEEKGESLDQKVLAVTNCHLQGSPSKSTTRVKQLQNILSDLRKQCHHNLLVCGDMNCMLNHSASSTYLQFGTCKDREILEWGRPVDNEVLHHIKEHSYCMHSAYSVDLLEKYPMDYITFVSAPNCVTHALDQIWYHADPIDSVEVIGLKHPFRSPQHQRDVVENGLPSKYNASDHLPIGCILQWKRGDKVDMRSRHRGYGRRKYNTKKMSQAELVEESNRLLKKVVFDSPKQKEEFVFIIGHGDDIEHDKAEPTKDHIKLVRKRRAMKKELLGSISSGLKQDLEEIVKLMTAAQSKKQEKIS</sequence>
<dbReference type="PANTHER" id="PTHR12121">
    <property type="entry name" value="CARBON CATABOLITE REPRESSOR PROTEIN 4"/>
    <property type="match status" value="1"/>
</dbReference>
<organism evidence="2">
    <name type="scientific">Chaetoceros debilis</name>
    <dbReference type="NCBI Taxonomy" id="122233"/>
    <lineage>
        <taxon>Eukaryota</taxon>
        <taxon>Sar</taxon>
        <taxon>Stramenopiles</taxon>
        <taxon>Ochrophyta</taxon>
        <taxon>Bacillariophyta</taxon>
        <taxon>Coscinodiscophyceae</taxon>
        <taxon>Chaetocerotophycidae</taxon>
        <taxon>Chaetocerotales</taxon>
        <taxon>Chaetocerotaceae</taxon>
        <taxon>Chaetoceros</taxon>
    </lineage>
</organism>
<gene>
    <name evidence="2" type="ORF">CDEB00056_LOCUS6160</name>
</gene>
<dbReference type="InterPro" id="IPR050410">
    <property type="entry name" value="CCR4/nocturin_mRNA_transcr"/>
</dbReference>
<dbReference type="InterPro" id="IPR036691">
    <property type="entry name" value="Endo/exonu/phosph_ase_sf"/>
</dbReference>
<dbReference type="PANTHER" id="PTHR12121:SF34">
    <property type="entry name" value="PROTEIN ANGEL"/>
    <property type="match status" value="1"/>
</dbReference>
<dbReference type="EMBL" id="HBIO01008105">
    <property type="protein sequence ID" value="CAE0461319.1"/>
    <property type="molecule type" value="Transcribed_RNA"/>
</dbReference>
<dbReference type="AlphaFoldDB" id="A0A7S3Q0A1"/>
<reference evidence="2" key="1">
    <citation type="submission" date="2021-01" db="EMBL/GenBank/DDBJ databases">
        <authorList>
            <person name="Corre E."/>
            <person name="Pelletier E."/>
            <person name="Niang G."/>
            <person name="Scheremetjew M."/>
            <person name="Finn R."/>
            <person name="Kale V."/>
            <person name="Holt S."/>
            <person name="Cochrane G."/>
            <person name="Meng A."/>
            <person name="Brown T."/>
            <person name="Cohen L."/>
        </authorList>
    </citation>
    <scope>NUCLEOTIDE SEQUENCE</scope>
    <source>
        <strain evidence="2">MM31A-1</strain>
    </source>
</reference>
<feature type="domain" description="Endonuclease/exonuclease/phosphatase" evidence="1">
    <location>
        <begin position="89"/>
        <end position="376"/>
    </location>
</feature>
<evidence type="ECO:0000313" key="2">
    <source>
        <dbReference type="EMBL" id="CAE0461319.1"/>
    </source>
</evidence>